<evidence type="ECO:0000313" key="11">
    <source>
        <dbReference type="Proteomes" id="UP000886804"/>
    </source>
</evidence>
<dbReference type="GO" id="GO:0008176">
    <property type="term" value="F:tRNA (guanine(46)-N7)-methyltransferase activity"/>
    <property type="evidence" value="ECO:0007669"/>
    <property type="project" value="UniProtKB-UniRule"/>
</dbReference>
<gene>
    <name evidence="9 10" type="primary">trmB</name>
    <name evidence="10" type="ORF">H9716_03590</name>
</gene>
<dbReference type="SUPFAM" id="SSF53335">
    <property type="entry name" value="S-adenosyl-L-methionine-dependent methyltransferases"/>
    <property type="match status" value="1"/>
</dbReference>
<feature type="binding site" evidence="9">
    <location>
        <position position="122"/>
    </location>
    <ligand>
        <name>S-adenosyl-L-methionine</name>
        <dbReference type="ChEBI" id="CHEBI:59789"/>
    </ligand>
</feature>
<dbReference type="AlphaFoldDB" id="A0A9D2L6J8"/>
<reference evidence="10" key="1">
    <citation type="journal article" date="2021" name="PeerJ">
        <title>Extensive microbial diversity within the chicken gut microbiome revealed by metagenomics and culture.</title>
        <authorList>
            <person name="Gilroy R."/>
            <person name="Ravi A."/>
            <person name="Getino M."/>
            <person name="Pursley I."/>
            <person name="Horton D.L."/>
            <person name="Alikhan N.F."/>
            <person name="Baker D."/>
            <person name="Gharbi K."/>
            <person name="Hall N."/>
            <person name="Watson M."/>
            <person name="Adriaenssens E.M."/>
            <person name="Foster-Nyarko E."/>
            <person name="Jarju S."/>
            <person name="Secka A."/>
            <person name="Antonio M."/>
            <person name="Oren A."/>
            <person name="Chaudhuri R.R."/>
            <person name="La Ragione R."/>
            <person name="Hildebrand F."/>
            <person name="Pallen M.J."/>
        </authorList>
    </citation>
    <scope>NUCLEOTIDE SEQUENCE</scope>
    <source>
        <strain evidence="10">CHK188-4685</strain>
    </source>
</reference>
<dbReference type="PANTHER" id="PTHR23417:SF14">
    <property type="entry name" value="PENTACOTRIPEPTIDE-REPEAT REGION OF PRORP DOMAIN-CONTAINING PROTEIN"/>
    <property type="match status" value="1"/>
</dbReference>
<feature type="binding site" evidence="9">
    <location>
        <position position="43"/>
    </location>
    <ligand>
        <name>S-adenosyl-L-methionine</name>
        <dbReference type="ChEBI" id="CHEBI:59789"/>
    </ligand>
</feature>
<keyword evidence="4 9" id="KW-0808">Transferase</keyword>
<keyword evidence="5 9" id="KW-0949">S-adenosyl-L-methionine</keyword>
<evidence type="ECO:0000256" key="8">
    <source>
        <dbReference type="ARBA" id="ARBA00060767"/>
    </source>
</evidence>
<dbReference type="Gene3D" id="3.40.50.150">
    <property type="entry name" value="Vaccinia Virus protein VP39"/>
    <property type="match status" value="1"/>
</dbReference>
<dbReference type="GO" id="GO:0043527">
    <property type="term" value="C:tRNA methyltransferase complex"/>
    <property type="evidence" value="ECO:0007669"/>
    <property type="project" value="TreeGrafter"/>
</dbReference>
<dbReference type="InterPro" id="IPR029063">
    <property type="entry name" value="SAM-dependent_MTases_sf"/>
</dbReference>
<evidence type="ECO:0000256" key="7">
    <source>
        <dbReference type="ARBA" id="ARBA00060552"/>
    </source>
</evidence>
<dbReference type="PANTHER" id="PTHR23417">
    <property type="entry name" value="3-DEOXY-D-MANNO-OCTULOSONIC-ACID TRANSFERASE/TRNA GUANINE-N 7 - -METHYLTRANSFERASE"/>
    <property type="match status" value="1"/>
</dbReference>
<evidence type="ECO:0000256" key="2">
    <source>
        <dbReference type="ARBA" id="ARBA00003015"/>
    </source>
</evidence>
<evidence type="ECO:0000256" key="5">
    <source>
        <dbReference type="ARBA" id="ARBA00022691"/>
    </source>
</evidence>
<feature type="binding site" evidence="9">
    <location>
        <position position="68"/>
    </location>
    <ligand>
        <name>S-adenosyl-L-methionine</name>
        <dbReference type="ChEBI" id="CHEBI:59789"/>
    </ligand>
</feature>
<evidence type="ECO:0000256" key="9">
    <source>
        <dbReference type="HAMAP-Rule" id="MF_01057"/>
    </source>
</evidence>
<dbReference type="FunFam" id="3.40.50.150:FF:000035">
    <property type="entry name" value="tRNA (guanine-N(7)-)-methyltransferase"/>
    <property type="match status" value="1"/>
</dbReference>
<evidence type="ECO:0000256" key="4">
    <source>
        <dbReference type="ARBA" id="ARBA00022679"/>
    </source>
</evidence>
<proteinExistence type="inferred from homology"/>
<sequence length="216" mass="24677">MRLRHIPGAEETIAQSPFVIQDPQLHKGDWSQLFGNSAPIEIEVGMGKGRFIMELAKNHPEINYIGIERYSSVLLRAIQKRQELELSDIHLSNIYFLCVDAKTLDQFFAPGEVRRIYLNFSDPWPKDRHAKRRLTSPQFLAVYEKILAPEGVVEFKTDNRGLFEYSLESIPAAGWSIKEQTFDLHHSPMAEGNVMTEYEAKFSAEGKPICKLIAGR</sequence>
<accession>A0A9D2L6J8</accession>
<comment type="pathway">
    <text evidence="7 9">tRNA modification; N(7)-methylguanine-tRNA biosynthesis.</text>
</comment>
<comment type="function">
    <text evidence="2 9">Catalyzes the formation of N(7)-methylguanine at position 46 (m7G46) in tRNA.</text>
</comment>
<comment type="caution">
    <text evidence="10">The sequence shown here is derived from an EMBL/GenBank/DDBJ whole genome shotgun (WGS) entry which is preliminary data.</text>
</comment>
<evidence type="ECO:0000313" key="10">
    <source>
        <dbReference type="EMBL" id="HJB06928.1"/>
    </source>
</evidence>
<dbReference type="InterPro" id="IPR003358">
    <property type="entry name" value="tRNA_(Gua-N-7)_MeTrfase_Trmb"/>
</dbReference>
<dbReference type="NCBIfam" id="NF001080">
    <property type="entry name" value="PRK00121.2-2"/>
    <property type="match status" value="1"/>
</dbReference>
<dbReference type="PROSITE" id="PS51625">
    <property type="entry name" value="SAM_MT_TRMB"/>
    <property type="match status" value="1"/>
</dbReference>
<dbReference type="CDD" id="cd02440">
    <property type="entry name" value="AdoMet_MTases"/>
    <property type="match status" value="1"/>
</dbReference>
<feature type="binding site" evidence="9">
    <location>
        <position position="100"/>
    </location>
    <ligand>
        <name>S-adenosyl-L-methionine</name>
        <dbReference type="ChEBI" id="CHEBI:59789"/>
    </ligand>
</feature>
<dbReference type="NCBIfam" id="TIGR00091">
    <property type="entry name" value="tRNA (guanosine(46)-N7)-methyltransferase TrmB"/>
    <property type="match status" value="1"/>
</dbReference>
<feature type="binding site" evidence="9">
    <location>
        <position position="158"/>
    </location>
    <ligand>
        <name>substrate</name>
    </ligand>
</feature>
<organism evidence="10 11">
    <name type="scientific">Candidatus Enterocloster faecavium</name>
    <dbReference type="NCBI Taxonomy" id="2838560"/>
    <lineage>
        <taxon>Bacteria</taxon>
        <taxon>Bacillati</taxon>
        <taxon>Bacillota</taxon>
        <taxon>Clostridia</taxon>
        <taxon>Lachnospirales</taxon>
        <taxon>Lachnospiraceae</taxon>
        <taxon>Enterocloster</taxon>
    </lineage>
</organism>
<comment type="catalytic activity">
    <reaction evidence="1 9">
        <text>guanosine(46) in tRNA + S-adenosyl-L-methionine = N(7)-methylguanosine(46) in tRNA + S-adenosyl-L-homocysteine</text>
        <dbReference type="Rhea" id="RHEA:42708"/>
        <dbReference type="Rhea" id="RHEA-COMP:10188"/>
        <dbReference type="Rhea" id="RHEA-COMP:10189"/>
        <dbReference type="ChEBI" id="CHEBI:57856"/>
        <dbReference type="ChEBI" id="CHEBI:59789"/>
        <dbReference type="ChEBI" id="CHEBI:74269"/>
        <dbReference type="ChEBI" id="CHEBI:74480"/>
        <dbReference type="EC" id="2.1.1.33"/>
    </reaction>
</comment>
<dbReference type="EMBL" id="DWYS01000046">
    <property type="protein sequence ID" value="HJB06928.1"/>
    <property type="molecule type" value="Genomic_DNA"/>
</dbReference>
<dbReference type="HAMAP" id="MF_01057">
    <property type="entry name" value="tRNA_methyltr_TrmB"/>
    <property type="match status" value="1"/>
</dbReference>
<keyword evidence="6 9" id="KW-0819">tRNA processing</keyword>
<reference evidence="10" key="2">
    <citation type="submission" date="2021-04" db="EMBL/GenBank/DDBJ databases">
        <authorList>
            <person name="Gilroy R."/>
        </authorList>
    </citation>
    <scope>NUCLEOTIDE SEQUENCE</scope>
    <source>
        <strain evidence="10">CHK188-4685</strain>
    </source>
</reference>
<keyword evidence="3 9" id="KW-0489">Methyltransferase</keyword>
<feature type="binding site" evidence="9">
    <location>
        <position position="126"/>
    </location>
    <ligand>
        <name>substrate</name>
    </ligand>
</feature>
<feature type="binding site" evidence="9">
    <location>
        <begin position="196"/>
        <end position="199"/>
    </location>
    <ligand>
        <name>substrate</name>
    </ligand>
</feature>
<protein>
    <recommendedName>
        <fullName evidence="9">tRNA (guanine-N(7)-)-methyltransferase</fullName>
        <ecNumber evidence="9">2.1.1.33</ecNumber>
    </recommendedName>
    <alternativeName>
        <fullName evidence="9">tRNA (guanine(46)-N(7))-methyltransferase</fullName>
    </alternativeName>
    <alternativeName>
        <fullName evidence="9">tRNA(m7G46)-methyltransferase</fullName>
    </alternativeName>
</protein>
<dbReference type="EC" id="2.1.1.33" evidence="9"/>
<dbReference type="Pfam" id="PF02390">
    <property type="entry name" value="Methyltransf_4"/>
    <property type="match status" value="1"/>
</dbReference>
<comment type="caution">
    <text evidence="9">Lacks conserved residue(s) required for the propagation of feature annotation.</text>
</comment>
<dbReference type="InterPro" id="IPR055361">
    <property type="entry name" value="tRNA_methyltr_TrmB_bact"/>
</dbReference>
<name>A0A9D2L6J8_9FIRM</name>
<comment type="similarity">
    <text evidence="8 9">Belongs to the class I-like SAM-binding methyltransferase superfamily. TrmB family.</text>
</comment>
<evidence type="ECO:0000256" key="1">
    <source>
        <dbReference type="ARBA" id="ARBA00000142"/>
    </source>
</evidence>
<dbReference type="Proteomes" id="UP000886804">
    <property type="component" value="Unassembled WGS sequence"/>
</dbReference>
<evidence type="ECO:0000256" key="6">
    <source>
        <dbReference type="ARBA" id="ARBA00022694"/>
    </source>
</evidence>
<evidence type="ECO:0000256" key="3">
    <source>
        <dbReference type="ARBA" id="ARBA00022603"/>
    </source>
</evidence>